<dbReference type="PROSITE" id="PS50261">
    <property type="entry name" value="G_PROTEIN_RECEP_F2_4"/>
    <property type="match status" value="1"/>
</dbReference>
<feature type="transmembrane region" description="Helical" evidence="7">
    <location>
        <begin position="474"/>
        <end position="494"/>
    </location>
</feature>
<proteinExistence type="predicted"/>
<dbReference type="InterPro" id="IPR053066">
    <property type="entry name" value="ADGR_G7"/>
</dbReference>
<reference evidence="10 11" key="1">
    <citation type="journal article" date="2021" name="Elife">
        <title>Chloroplast acquisition without the gene transfer in kleptoplastic sea slugs, Plakobranchus ocellatus.</title>
        <authorList>
            <person name="Maeda T."/>
            <person name="Takahashi S."/>
            <person name="Yoshida T."/>
            <person name="Shimamura S."/>
            <person name="Takaki Y."/>
            <person name="Nagai Y."/>
            <person name="Toyoda A."/>
            <person name="Suzuki Y."/>
            <person name="Arimoto A."/>
            <person name="Ishii H."/>
            <person name="Satoh N."/>
            <person name="Nishiyama T."/>
            <person name="Hasebe M."/>
            <person name="Maruyama T."/>
            <person name="Minagawa J."/>
            <person name="Obokata J."/>
            <person name="Shigenobu S."/>
        </authorList>
    </citation>
    <scope>NUCLEOTIDE SEQUENCE [LARGE SCALE GENOMIC DNA]</scope>
</reference>
<protein>
    <recommendedName>
        <fullName evidence="12">G-protein coupled receptors family 2 profile 2 domain-containing protein</fullName>
    </recommendedName>
</protein>
<dbReference type="InterPro" id="IPR057244">
    <property type="entry name" value="GAIN_B"/>
</dbReference>
<keyword evidence="5" id="KW-1015">Disulfide bond</keyword>
<evidence type="ECO:0000259" key="9">
    <source>
        <dbReference type="PROSITE" id="PS50261"/>
    </source>
</evidence>
<dbReference type="PANTHER" id="PTHR47767:SF1">
    <property type="entry name" value="ADHESION G PROTEIN-COUPLED RECEPTOR G7"/>
    <property type="match status" value="1"/>
</dbReference>
<dbReference type="InterPro" id="IPR017981">
    <property type="entry name" value="GPCR_2-like_7TM"/>
</dbReference>
<dbReference type="AlphaFoldDB" id="A0AAV3ZU31"/>
<feature type="compositionally biased region" description="Basic and acidic residues" evidence="6">
    <location>
        <begin position="543"/>
        <end position="553"/>
    </location>
</feature>
<keyword evidence="11" id="KW-1185">Reference proteome</keyword>
<dbReference type="InterPro" id="IPR000832">
    <property type="entry name" value="GPCR_2_secretin-like"/>
</dbReference>
<dbReference type="Proteomes" id="UP000735302">
    <property type="component" value="Unassembled WGS sequence"/>
</dbReference>
<feature type="region of interest" description="Disordered" evidence="6">
    <location>
        <begin position="525"/>
        <end position="567"/>
    </location>
</feature>
<dbReference type="InterPro" id="IPR000203">
    <property type="entry name" value="GPS"/>
</dbReference>
<dbReference type="PANTHER" id="PTHR47767">
    <property type="entry name" value="ADHESION G PROTEIN-COUPLED RECEPTOR G7"/>
    <property type="match status" value="1"/>
</dbReference>
<name>A0AAV3ZU31_9GAST</name>
<dbReference type="GO" id="GO:0016020">
    <property type="term" value="C:membrane"/>
    <property type="evidence" value="ECO:0007669"/>
    <property type="project" value="UniProtKB-SubCell"/>
</dbReference>
<feature type="domain" description="G-protein coupled receptors family 2 profile 2" evidence="9">
    <location>
        <begin position="325"/>
        <end position="492"/>
    </location>
</feature>
<evidence type="ECO:0000256" key="2">
    <source>
        <dbReference type="ARBA" id="ARBA00022692"/>
    </source>
</evidence>
<dbReference type="Gene3D" id="2.60.220.50">
    <property type="match status" value="1"/>
</dbReference>
<evidence type="ECO:0000313" key="10">
    <source>
        <dbReference type="EMBL" id="GFN97908.1"/>
    </source>
</evidence>
<evidence type="ECO:0000256" key="1">
    <source>
        <dbReference type="ARBA" id="ARBA00004141"/>
    </source>
</evidence>
<evidence type="ECO:0000256" key="3">
    <source>
        <dbReference type="ARBA" id="ARBA00022989"/>
    </source>
</evidence>
<comment type="caution">
    <text evidence="10">The sequence shown here is derived from an EMBL/GenBank/DDBJ whole genome shotgun (WGS) entry which is preliminary data.</text>
</comment>
<dbReference type="EMBL" id="BLXT01002816">
    <property type="protein sequence ID" value="GFN97908.1"/>
    <property type="molecule type" value="Genomic_DNA"/>
</dbReference>
<evidence type="ECO:0000256" key="5">
    <source>
        <dbReference type="ARBA" id="ARBA00023157"/>
    </source>
</evidence>
<organism evidence="10 11">
    <name type="scientific">Plakobranchus ocellatus</name>
    <dbReference type="NCBI Taxonomy" id="259542"/>
    <lineage>
        <taxon>Eukaryota</taxon>
        <taxon>Metazoa</taxon>
        <taxon>Spiralia</taxon>
        <taxon>Lophotrochozoa</taxon>
        <taxon>Mollusca</taxon>
        <taxon>Gastropoda</taxon>
        <taxon>Heterobranchia</taxon>
        <taxon>Euthyneura</taxon>
        <taxon>Panpulmonata</taxon>
        <taxon>Sacoglossa</taxon>
        <taxon>Placobranchoidea</taxon>
        <taxon>Plakobranchidae</taxon>
        <taxon>Plakobranchus</taxon>
    </lineage>
</organism>
<evidence type="ECO:0000259" key="8">
    <source>
        <dbReference type="PROSITE" id="PS50221"/>
    </source>
</evidence>
<dbReference type="CDD" id="cd15040">
    <property type="entry name" value="7tmB2_Adhesion"/>
    <property type="match status" value="1"/>
</dbReference>
<accession>A0AAV3ZU31</accession>
<dbReference type="InterPro" id="IPR046338">
    <property type="entry name" value="GAIN_dom_sf"/>
</dbReference>
<dbReference type="Gene3D" id="1.20.1070.10">
    <property type="entry name" value="Rhodopsin 7-helix transmembrane proteins"/>
    <property type="match status" value="1"/>
</dbReference>
<feature type="domain" description="GAIN-B" evidence="8">
    <location>
        <begin position="149"/>
        <end position="317"/>
    </location>
</feature>
<evidence type="ECO:0000313" key="11">
    <source>
        <dbReference type="Proteomes" id="UP000735302"/>
    </source>
</evidence>
<evidence type="ECO:0000256" key="6">
    <source>
        <dbReference type="SAM" id="MobiDB-lite"/>
    </source>
</evidence>
<dbReference type="PROSITE" id="PS50221">
    <property type="entry name" value="GAIN_B"/>
    <property type="match status" value="1"/>
</dbReference>
<gene>
    <name evidence="10" type="ORF">PoB_002441400</name>
</gene>
<comment type="subcellular location">
    <subcellularLocation>
        <location evidence="1">Membrane</location>
        <topology evidence="1">Multi-pass membrane protein</topology>
    </subcellularLocation>
</comment>
<feature type="transmembrane region" description="Helical" evidence="7">
    <location>
        <begin position="429"/>
        <end position="451"/>
    </location>
</feature>
<keyword evidence="4 7" id="KW-0472">Membrane</keyword>
<dbReference type="GO" id="GO:0007166">
    <property type="term" value="P:cell surface receptor signaling pathway"/>
    <property type="evidence" value="ECO:0007669"/>
    <property type="project" value="InterPro"/>
</dbReference>
<feature type="transmembrane region" description="Helical" evidence="7">
    <location>
        <begin position="361"/>
        <end position="380"/>
    </location>
</feature>
<keyword evidence="3 7" id="KW-1133">Transmembrane helix</keyword>
<evidence type="ECO:0000256" key="4">
    <source>
        <dbReference type="ARBA" id="ARBA00023136"/>
    </source>
</evidence>
<keyword evidence="2 7" id="KW-0812">Transmembrane</keyword>
<dbReference type="SMART" id="SM00303">
    <property type="entry name" value="GPS"/>
    <property type="match status" value="1"/>
</dbReference>
<dbReference type="PRINTS" id="PR00249">
    <property type="entry name" value="GPCRSECRETIN"/>
</dbReference>
<evidence type="ECO:0008006" key="12">
    <source>
        <dbReference type="Google" id="ProtNLM"/>
    </source>
</evidence>
<feature type="transmembrane region" description="Helical" evidence="7">
    <location>
        <begin position="395"/>
        <end position="417"/>
    </location>
</feature>
<dbReference type="Pfam" id="PF01825">
    <property type="entry name" value="GPS"/>
    <property type="match status" value="1"/>
</dbReference>
<evidence type="ECO:0000256" key="7">
    <source>
        <dbReference type="SAM" id="Phobius"/>
    </source>
</evidence>
<dbReference type="Pfam" id="PF00002">
    <property type="entry name" value="7tm_2"/>
    <property type="match status" value="1"/>
</dbReference>
<sequence length="611" mass="67482">MFSVILNTGAIQFEFLKVTGVTQSRGTHQTVTTPPSLSINGEKVSVFEQSKQKNVTNAIKEVKNLLESITSITTKDLSIIADILQQIDGSERTLSPSSVQDALDVVSLISDLPVDNDLVSSKTRANSSNRILQAVDNLGAALQLPEGKTSQRFVSGEIALEVWEIGDQPEGSATVIGLQNYINEESNSSVRLVMNVYKDTRLYSQAASASKSQTVRGQNRTLNSGVIAAQLLVDGKQVKDLRGRKVVAVFKPTRLIQPDEKDKFETSCEFWDYSANSGFGDWNPEGYENSKTEQGRIICQCNHLANFAVLMTFYDQTQLEHKKALGYIILAGLIVSIIGIALSMLSFLCIKKLRKSHPQQVMLQLSTALLLSWIVFLAGIDRTSDHGPCIATAAILHYLILASFLWMLMEGILQYLLLVKVMTSNFSHFWWKTAFLSWGVPAIPVITTLAIDPELYRGGKYYCWMGSQVFKYELALPVALIVFANLTIFVLVCLSDNEAWVATIGQPEKTTCGGTVPELLGTALTQRPEGDPASRGRPYAQRETLRPDGDPSRGRPTPRGRPKADFEVPLILPPKPCVRRVCDIALSVSVTFQPVKSPECLFRWSSTDRAR</sequence>
<dbReference type="GO" id="GO:0004930">
    <property type="term" value="F:G protein-coupled receptor activity"/>
    <property type="evidence" value="ECO:0007669"/>
    <property type="project" value="InterPro"/>
</dbReference>
<feature type="transmembrane region" description="Helical" evidence="7">
    <location>
        <begin position="324"/>
        <end position="349"/>
    </location>
</feature>